<dbReference type="EMBL" id="JAWNFY010000033">
    <property type="protein sequence ID" value="MDY5147159.1"/>
    <property type="molecule type" value="Genomic_DNA"/>
</dbReference>
<dbReference type="AlphaFoldDB" id="A0AAW9HPX6"/>
<sequence length="315" mass="34555">MKYELTTIGEGQIRLTCPKGEHLVSSRGLKMTAACSEANVAGLLAQLGKKTAWCTVLPESGLSERVLSEFRSAGIDLSNVVMRKEGRVALYFLEPGEMPLPGKVTYDRLHTPFRDIDIDDVNWDDMLDTKMVFVTGITAALTEKTAKVLTYFVDQAHERKIKVALDVNYRSLLWDGAQARKVLEPIARKSSIVFCSRRDAGSVFGLKGSGPQVCHDLREFLEVPVVVSTDQLDGTYSSTAEGEKVYDVERVPVMDRPGAGDSFVGGTLYGYLNGDLDAGVRIGMRTAKIALTHHGDLTRISHGELETADNSDILR</sequence>
<evidence type="ECO:0000256" key="3">
    <source>
        <dbReference type="ARBA" id="ARBA00022777"/>
    </source>
</evidence>
<gene>
    <name evidence="5" type="ORF">R6G74_09180</name>
    <name evidence="6" type="ORF">R6P33_09035</name>
</gene>
<dbReference type="Proteomes" id="UP001288320">
    <property type="component" value="Unassembled WGS sequence"/>
</dbReference>
<comment type="caution">
    <text evidence="5">The sequence shown here is derived from an EMBL/GenBank/DDBJ whole genome shotgun (WGS) entry which is preliminary data.</text>
</comment>
<feature type="domain" description="Carbohydrate kinase PfkB" evidence="4">
    <location>
        <begin position="8"/>
        <end position="297"/>
    </location>
</feature>
<dbReference type="GeneID" id="92813388"/>
<dbReference type="GO" id="GO:0016301">
    <property type="term" value="F:kinase activity"/>
    <property type="evidence" value="ECO:0007669"/>
    <property type="project" value="UniProtKB-KW"/>
</dbReference>
<keyword evidence="3 5" id="KW-0418">Kinase</keyword>
<evidence type="ECO:0000313" key="7">
    <source>
        <dbReference type="Proteomes" id="UP001284901"/>
    </source>
</evidence>
<evidence type="ECO:0000256" key="1">
    <source>
        <dbReference type="ARBA" id="ARBA00010688"/>
    </source>
</evidence>
<organism evidence="5 8">
    <name type="scientific">Actinotignum timonense</name>
    <dbReference type="NCBI Taxonomy" id="1870995"/>
    <lineage>
        <taxon>Bacteria</taxon>
        <taxon>Bacillati</taxon>
        <taxon>Actinomycetota</taxon>
        <taxon>Actinomycetes</taxon>
        <taxon>Actinomycetales</taxon>
        <taxon>Actinomycetaceae</taxon>
        <taxon>Actinotignum</taxon>
    </lineage>
</organism>
<comment type="similarity">
    <text evidence="1">Belongs to the carbohydrate kinase PfkB family.</text>
</comment>
<name>A0AAW9HPX6_9ACTO</name>
<dbReference type="InterPro" id="IPR011611">
    <property type="entry name" value="PfkB_dom"/>
</dbReference>
<dbReference type="PANTHER" id="PTHR43320">
    <property type="entry name" value="SUGAR KINASE"/>
    <property type="match status" value="1"/>
</dbReference>
<protein>
    <submittedName>
        <fullName evidence="5">Sugar kinase</fullName>
    </submittedName>
</protein>
<dbReference type="InterPro" id="IPR052700">
    <property type="entry name" value="Carb_kinase_PfkB-like"/>
</dbReference>
<evidence type="ECO:0000313" key="6">
    <source>
        <dbReference type="EMBL" id="MDY5147159.1"/>
    </source>
</evidence>
<keyword evidence="7" id="KW-1185">Reference proteome</keyword>
<reference evidence="5 7" key="1">
    <citation type="submission" date="2023-10" db="EMBL/GenBank/DDBJ databases">
        <title>Whole Genome based description of the genera Actinobaculum and Actinotignum reveals a complex phylogenetic relationship within the species included in the genus Actinotignum.</title>
        <authorList>
            <person name="Jensen C.S."/>
            <person name="Dargis R."/>
            <person name="Kemp M."/>
            <person name="Christensen J.J."/>
        </authorList>
    </citation>
    <scope>NUCLEOTIDE SEQUENCE</scope>
    <source>
        <strain evidence="6 7">SLA_B089</strain>
        <strain evidence="5">SLA_B245</strain>
    </source>
</reference>
<evidence type="ECO:0000259" key="4">
    <source>
        <dbReference type="Pfam" id="PF00294"/>
    </source>
</evidence>
<dbReference type="InterPro" id="IPR029056">
    <property type="entry name" value="Ribokinase-like"/>
</dbReference>
<dbReference type="EMBL" id="JAWNFV010000028">
    <property type="protein sequence ID" value="MDY5141477.1"/>
    <property type="molecule type" value="Genomic_DNA"/>
</dbReference>
<proteinExistence type="inferred from homology"/>
<evidence type="ECO:0000313" key="5">
    <source>
        <dbReference type="EMBL" id="MDY5141477.1"/>
    </source>
</evidence>
<evidence type="ECO:0000313" key="8">
    <source>
        <dbReference type="Proteomes" id="UP001288320"/>
    </source>
</evidence>
<dbReference type="RefSeq" id="WP_087070058.1">
    <property type="nucleotide sequence ID" value="NZ_CAUPFC010000024.1"/>
</dbReference>
<dbReference type="SUPFAM" id="SSF53613">
    <property type="entry name" value="Ribokinase-like"/>
    <property type="match status" value="1"/>
</dbReference>
<dbReference type="PANTHER" id="PTHR43320:SF2">
    <property type="entry name" value="2-DEHYDRO-3-DEOXYGLUCONOKINASE_2-DEHYDRO-3-DEOXYGALACTONOKINASE"/>
    <property type="match status" value="1"/>
</dbReference>
<dbReference type="Proteomes" id="UP001284901">
    <property type="component" value="Unassembled WGS sequence"/>
</dbReference>
<keyword evidence="2" id="KW-0808">Transferase</keyword>
<accession>A0AAW9HPX6</accession>
<dbReference type="CDD" id="cd01166">
    <property type="entry name" value="KdgK"/>
    <property type="match status" value="1"/>
</dbReference>
<dbReference type="Pfam" id="PF00294">
    <property type="entry name" value="PfkB"/>
    <property type="match status" value="1"/>
</dbReference>
<dbReference type="Gene3D" id="3.40.1190.20">
    <property type="match status" value="1"/>
</dbReference>
<evidence type="ECO:0000256" key="2">
    <source>
        <dbReference type="ARBA" id="ARBA00022679"/>
    </source>
</evidence>